<accession>A0A6A5XCW6</accession>
<keyword evidence="2" id="KW-0732">Signal</keyword>
<dbReference type="Proteomes" id="UP000799778">
    <property type="component" value="Unassembled WGS sequence"/>
</dbReference>
<feature type="compositionally biased region" description="Basic and acidic residues" evidence="1">
    <location>
        <begin position="62"/>
        <end position="81"/>
    </location>
</feature>
<evidence type="ECO:0000313" key="3">
    <source>
        <dbReference type="EMBL" id="KAF2010614.1"/>
    </source>
</evidence>
<sequence>MSKATRSRWSGSDGWIWNACLLAALLFLPFDTNTFPCRDDSPSSSPPMKGIEKPGRADTPVEDDHHPGSNQDMDRSSKQEDQEPDYIRLPTPTNEGSSPILDLNARYFEIGWRNVPNSYAWIW</sequence>
<name>A0A6A5XCW6_9PLEO</name>
<evidence type="ECO:0000256" key="2">
    <source>
        <dbReference type="SAM" id="SignalP"/>
    </source>
</evidence>
<organism evidence="3 4">
    <name type="scientific">Aaosphaeria arxii CBS 175.79</name>
    <dbReference type="NCBI Taxonomy" id="1450172"/>
    <lineage>
        <taxon>Eukaryota</taxon>
        <taxon>Fungi</taxon>
        <taxon>Dikarya</taxon>
        <taxon>Ascomycota</taxon>
        <taxon>Pezizomycotina</taxon>
        <taxon>Dothideomycetes</taxon>
        <taxon>Pleosporomycetidae</taxon>
        <taxon>Pleosporales</taxon>
        <taxon>Pleosporales incertae sedis</taxon>
        <taxon>Aaosphaeria</taxon>
    </lineage>
</organism>
<evidence type="ECO:0008006" key="5">
    <source>
        <dbReference type="Google" id="ProtNLM"/>
    </source>
</evidence>
<keyword evidence="4" id="KW-1185">Reference proteome</keyword>
<dbReference type="GeneID" id="54291872"/>
<proteinExistence type="predicted"/>
<gene>
    <name evidence="3" type="ORF">BU24DRAFT_61780</name>
</gene>
<dbReference type="AlphaFoldDB" id="A0A6A5XCW6"/>
<dbReference type="EMBL" id="ML978076">
    <property type="protein sequence ID" value="KAF2010614.1"/>
    <property type="molecule type" value="Genomic_DNA"/>
</dbReference>
<feature type="signal peptide" evidence="2">
    <location>
        <begin position="1"/>
        <end position="34"/>
    </location>
</feature>
<evidence type="ECO:0000313" key="4">
    <source>
        <dbReference type="Proteomes" id="UP000799778"/>
    </source>
</evidence>
<feature type="region of interest" description="Disordered" evidence="1">
    <location>
        <begin position="37"/>
        <end position="95"/>
    </location>
</feature>
<reference evidence="3" key="1">
    <citation type="journal article" date="2020" name="Stud. Mycol.">
        <title>101 Dothideomycetes genomes: a test case for predicting lifestyles and emergence of pathogens.</title>
        <authorList>
            <person name="Haridas S."/>
            <person name="Albert R."/>
            <person name="Binder M."/>
            <person name="Bloem J."/>
            <person name="Labutti K."/>
            <person name="Salamov A."/>
            <person name="Andreopoulos B."/>
            <person name="Baker S."/>
            <person name="Barry K."/>
            <person name="Bills G."/>
            <person name="Bluhm B."/>
            <person name="Cannon C."/>
            <person name="Castanera R."/>
            <person name="Culley D."/>
            <person name="Daum C."/>
            <person name="Ezra D."/>
            <person name="Gonzalez J."/>
            <person name="Henrissat B."/>
            <person name="Kuo A."/>
            <person name="Liang C."/>
            <person name="Lipzen A."/>
            <person name="Lutzoni F."/>
            <person name="Magnuson J."/>
            <person name="Mondo S."/>
            <person name="Nolan M."/>
            <person name="Ohm R."/>
            <person name="Pangilinan J."/>
            <person name="Park H.-J."/>
            <person name="Ramirez L."/>
            <person name="Alfaro M."/>
            <person name="Sun H."/>
            <person name="Tritt A."/>
            <person name="Yoshinaga Y."/>
            <person name="Zwiers L.-H."/>
            <person name="Turgeon B."/>
            <person name="Goodwin S."/>
            <person name="Spatafora J."/>
            <person name="Crous P."/>
            <person name="Grigoriev I."/>
        </authorList>
    </citation>
    <scope>NUCLEOTIDE SEQUENCE</scope>
    <source>
        <strain evidence="3">CBS 175.79</strain>
    </source>
</reference>
<feature type="chain" id="PRO_5025558304" description="Glycoside hydrolase family 16 protein" evidence="2">
    <location>
        <begin position="35"/>
        <end position="123"/>
    </location>
</feature>
<protein>
    <recommendedName>
        <fullName evidence="5">Glycoside hydrolase family 16 protein</fullName>
    </recommendedName>
</protein>
<dbReference type="RefSeq" id="XP_033378953.1">
    <property type="nucleotide sequence ID" value="XM_033534475.1"/>
</dbReference>
<evidence type="ECO:0000256" key="1">
    <source>
        <dbReference type="SAM" id="MobiDB-lite"/>
    </source>
</evidence>